<evidence type="ECO:0000256" key="4">
    <source>
        <dbReference type="ARBA" id="ARBA00022801"/>
    </source>
</evidence>
<dbReference type="InterPro" id="IPR010259">
    <property type="entry name" value="S8pro/Inhibitor_I9"/>
</dbReference>
<name>A0A167VG02_9HYPO</name>
<evidence type="ECO:0000313" key="12">
    <source>
        <dbReference type="EMBL" id="KZZ87476.1"/>
    </source>
</evidence>
<evidence type="ECO:0000256" key="5">
    <source>
        <dbReference type="ARBA" id="ARBA00022825"/>
    </source>
</evidence>
<feature type="active site" description="Charge relay system" evidence="6">
    <location>
        <position position="361"/>
    </location>
</feature>
<evidence type="ECO:0000256" key="1">
    <source>
        <dbReference type="ARBA" id="ARBA00011073"/>
    </source>
</evidence>
<feature type="region of interest" description="Disordered" evidence="8">
    <location>
        <begin position="397"/>
        <end position="417"/>
    </location>
</feature>
<feature type="domain" description="Inhibitor I9" evidence="11">
    <location>
        <begin position="37"/>
        <end position="117"/>
    </location>
</feature>
<dbReference type="InterPro" id="IPR023827">
    <property type="entry name" value="Peptidase_S8_Asp-AS"/>
</dbReference>
<dbReference type="PANTHER" id="PTHR43806:SF58">
    <property type="entry name" value="ALKALINE PROTEASE 1-RELATED"/>
    <property type="match status" value="1"/>
</dbReference>
<dbReference type="GO" id="GO:0006508">
    <property type="term" value="P:proteolysis"/>
    <property type="evidence" value="ECO:0007669"/>
    <property type="project" value="UniProtKB-KW"/>
</dbReference>
<dbReference type="Pfam" id="PF00082">
    <property type="entry name" value="Peptidase_S8"/>
    <property type="match status" value="1"/>
</dbReference>
<dbReference type="InterPro" id="IPR050131">
    <property type="entry name" value="Peptidase_S8_subtilisin-like"/>
</dbReference>
<evidence type="ECO:0000256" key="9">
    <source>
        <dbReference type="SAM" id="SignalP"/>
    </source>
</evidence>
<keyword evidence="13" id="KW-1185">Reference proteome</keyword>
<dbReference type="PROSITE" id="PS00136">
    <property type="entry name" value="SUBTILASE_ASP"/>
    <property type="match status" value="1"/>
</dbReference>
<dbReference type="Gene3D" id="3.40.50.200">
    <property type="entry name" value="Peptidase S8/S53 domain"/>
    <property type="match status" value="1"/>
</dbReference>
<keyword evidence="3 9" id="KW-0732">Signal</keyword>
<dbReference type="InterPro" id="IPR022398">
    <property type="entry name" value="Peptidase_S8_His-AS"/>
</dbReference>
<keyword evidence="2 6" id="KW-0645">Protease</keyword>
<evidence type="ECO:0000256" key="6">
    <source>
        <dbReference type="PROSITE-ProRule" id="PRU01240"/>
    </source>
</evidence>
<dbReference type="Pfam" id="PF05922">
    <property type="entry name" value="Inhibitor_I9"/>
    <property type="match status" value="1"/>
</dbReference>
<dbReference type="Gene3D" id="3.30.70.80">
    <property type="entry name" value="Peptidase S8 propeptide/proteinase inhibitor I9"/>
    <property type="match status" value="1"/>
</dbReference>
<comment type="caution">
    <text evidence="12">The sequence shown here is derived from an EMBL/GenBank/DDBJ whole genome shotgun (WGS) entry which is preliminary data.</text>
</comment>
<dbReference type="InterPro" id="IPR036852">
    <property type="entry name" value="Peptidase_S8/S53_dom_sf"/>
</dbReference>
<dbReference type="FunFam" id="3.40.50.200:FF:000014">
    <property type="entry name" value="Proteinase K"/>
    <property type="match status" value="1"/>
</dbReference>
<evidence type="ECO:0000256" key="7">
    <source>
        <dbReference type="RuleBase" id="RU003355"/>
    </source>
</evidence>
<feature type="chain" id="PRO_5007893431" evidence="9">
    <location>
        <begin position="21"/>
        <end position="417"/>
    </location>
</feature>
<dbReference type="InterPro" id="IPR037045">
    <property type="entry name" value="S8pro/Inhibitor_I9_sf"/>
</dbReference>
<dbReference type="PANTHER" id="PTHR43806">
    <property type="entry name" value="PEPTIDASE S8"/>
    <property type="match status" value="1"/>
</dbReference>
<evidence type="ECO:0000259" key="10">
    <source>
        <dbReference type="Pfam" id="PF00082"/>
    </source>
</evidence>
<gene>
    <name evidence="12" type="ORF">AAL_08387</name>
</gene>
<dbReference type="Proteomes" id="UP000078544">
    <property type="component" value="Unassembled WGS sequence"/>
</dbReference>
<dbReference type="InterPro" id="IPR023828">
    <property type="entry name" value="Peptidase_S8_Ser-AS"/>
</dbReference>
<accession>A0A167VG02</accession>
<protein>
    <submittedName>
        <fullName evidence="12">Subtilisin-like protease</fullName>
    </submittedName>
</protein>
<feature type="signal peptide" evidence="9">
    <location>
        <begin position="1"/>
        <end position="20"/>
    </location>
</feature>
<evidence type="ECO:0000256" key="2">
    <source>
        <dbReference type="ARBA" id="ARBA00022670"/>
    </source>
</evidence>
<dbReference type="PROSITE" id="PS00137">
    <property type="entry name" value="SUBTILASE_HIS"/>
    <property type="match status" value="1"/>
</dbReference>
<dbReference type="PRINTS" id="PR00723">
    <property type="entry name" value="SUBTILISIN"/>
</dbReference>
<dbReference type="InterPro" id="IPR015500">
    <property type="entry name" value="Peptidase_S8_subtilisin-rel"/>
</dbReference>
<organism evidence="12 13">
    <name type="scientific">Moelleriella libera RCEF 2490</name>
    <dbReference type="NCBI Taxonomy" id="1081109"/>
    <lineage>
        <taxon>Eukaryota</taxon>
        <taxon>Fungi</taxon>
        <taxon>Dikarya</taxon>
        <taxon>Ascomycota</taxon>
        <taxon>Pezizomycotina</taxon>
        <taxon>Sordariomycetes</taxon>
        <taxon>Hypocreomycetidae</taxon>
        <taxon>Hypocreales</taxon>
        <taxon>Clavicipitaceae</taxon>
        <taxon>Moelleriella</taxon>
    </lineage>
</organism>
<dbReference type="GO" id="GO:0004252">
    <property type="term" value="F:serine-type endopeptidase activity"/>
    <property type="evidence" value="ECO:0007669"/>
    <property type="project" value="UniProtKB-UniRule"/>
</dbReference>
<dbReference type="PROSITE" id="PS00138">
    <property type="entry name" value="SUBTILASE_SER"/>
    <property type="match status" value="1"/>
</dbReference>
<dbReference type="GO" id="GO:0005576">
    <property type="term" value="C:extracellular region"/>
    <property type="evidence" value="ECO:0007669"/>
    <property type="project" value="UniProtKB-ARBA"/>
</dbReference>
<dbReference type="InterPro" id="IPR000209">
    <property type="entry name" value="Peptidase_S8/S53_dom"/>
</dbReference>
<keyword evidence="5 6" id="KW-0720">Serine protease</keyword>
<evidence type="ECO:0000259" key="11">
    <source>
        <dbReference type="Pfam" id="PF05922"/>
    </source>
</evidence>
<feature type="active site" description="Charge relay system" evidence="6">
    <location>
        <position position="205"/>
    </location>
</feature>
<comment type="similarity">
    <text evidence="1 6 7">Belongs to the peptidase S8 family.</text>
</comment>
<feature type="compositionally biased region" description="Polar residues" evidence="8">
    <location>
        <begin position="408"/>
        <end position="417"/>
    </location>
</feature>
<dbReference type="CDD" id="cd04077">
    <property type="entry name" value="Peptidases_S8_PCSK9_ProteinaseK_like"/>
    <property type="match status" value="1"/>
</dbReference>
<dbReference type="OrthoDB" id="206201at2759"/>
<dbReference type="PROSITE" id="PS51892">
    <property type="entry name" value="SUBTILASE"/>
    <property type="match status" value="1"/>
</dbReference>
<feature type="domain" description="Peptidase S8/S53" evidence="10">
    <location>
        <begin position="173"/>
        <end position="392"/>
    </location>
</feature>
<dbReference type="STRING" id="1081109.A0A167VG02"/>
<evidence type="ECO:0000256" key="8">
    <source>
        <dbReference type="SAM" id="MobiDB-lite"/>
    </source>
</evidence>
<evidence type="ECO:0000313" key="13">
    <source>
        <dbReference type="Proteomes" id="UP000078544"/>
    </source>
</evidence>
<feature type="active site" description="Charge relay system" evidence="6">
    <location>
        <position position="175"/>
    </location>
</feature>
<dbReference type="AlphaFoldDB" id="A0A167VG02"/>
<dbReference type="SUPFAM" id="SSF54897">
    <property type="entry name" value="Protease propeptides/inhibitors"/>
    <property type="match status" value="1"/>
</dbReference>
<dbReference type="SUPFAM" id="SSF52743">
    <property type="entry name" value="Subtilisin-like"/>
    <property type="match status" value="1"/>
</dbReference>
<evidence type="ECO:0000256" key="3">
    <source>
        <dbReference type="ARBA" id="ARBA00022729"/>
    </source>
</evidence>
<dbReference type="EMBL" id="AZGY01000037">
    <property type="protein sequence ID" value="KZZ87476.1"/>
    <property type="molecule type" value="Genomic_DNA"/>
</dbReference>
<keyword evidence="4 6" id="KW-0378">Hydrolase</keyword>
<dbReference type="InterPro" id="IPR034193">
    <property type="entry name" value="PCSK9_ProteinaseK-like"/>
</dbReference>
<proteinExistence type="inferred from homology"/>
<reference evidence="12 13" key="1">
    <citation type="journal article" date="2016" name="Genome Biol. Evol.">
        <title>Divergent and convergent evolution of fungal pathogenicity.</title>
        <authorList>
            <person name="Shang Y."/>
            <person name="Xiao G."/>
            <person name="Zheng P."/>
            <person name="Cen K."/>
            <person name="Zhan S."/>
            <person name="Wang C."/>
        </authorList>
    </citation>
    <scope>NUCLEOTIDE SEQUENCE [LARGE SCALE GENOMIC DNA]</scope>
    <source>
        <strain evidence="12 13">RCEF 2490</strain>
    </source>
</reference>
<sequence>MLNFKGLLLAATALAGFANAAPAPTVNAKPGDVIPGRYIVSLKKDAGPRLLGTHLDWVGGIHARALGGAADVKGIERTFNGSYGFQGYAGAFDDATVKEIRNNPDVDRVEEDRVWELSWLDEQQQQQQHVEKRDEFIQQQNATWGLASVSHRAPGASDYRYHELAGEDTYAYVIDTGVRVTHEEFEGRAVHAWTAFDSNEDNVGHGTHVAGTIGGKTWGVSKKANILAVKIFNERSSTTSTILAGFDWAVNDIISKGRQKKSALNMSLGGFFSLQFNMAVERAADKDVLSIVAAGNENSNAALTSPASARSAVTVAAIDREWKRAFYSNYGSVVDIFAPGSNITSAWNTSDTAEKIISGTSMATPHVVGLALYAMSVDGVGGVKDVTDHLISVSTMDKVQDPRGTPNRIGNNNNPYQ</sequence>